<feature type="transmembrane region" description="Helical" evidence="1">
    <location>
        <begin position="42"/>
        <end position="65"/>
    </location>
</feature>
<comment type="caution">
    <text evidence="2">The sequence shown here is derived from an EMBL/GenBank/DDBJ whole genome shotgun (WGS) entry which is preliminary data.</text>
</comment>
<evidence type="ECO:0000256" key="1">
    <source>
        <dbReference type="SAM" id="Phobius"/>
    </source>
</evidence>
<sequence>MKLRKEIEHKIHFAFNSITSATIASYSRSLKKLLNFNTNSNILLPIISVVSSSSSFLFELTMIGFSFNFNDKLVPAVGGSC</sequence>
<evidence type="ECO:0000313" key="3">
    <source>
        <dbReference type="Proteomes" id="UP000887458"/>
    </source>
</evidence>
<gene>
    <name evidence="2" type="ORF">DERP_006836</name>
</gene>
<dbReference type="Proteomes" id="UP000887458">
    <property type="component" value="Unassembled WGS sequence"/>
</dbReference>
<keyword evidence="3" id="KW-1185">Reference proteome</keyword>
<reference evidence="2 3" key="1">
    <citation type="journal article" date="2018" name="J. Allergy Clin. Immunol.">
        <title>High-quality assembly of Dermatophagoides pteronyssinus genome and transcriptome reveals a wide range of novel allergens.</title>
        <authorList>
            <person name="Liu X.Y."/>
            <person name="Yang K.Y."/>
            <person name="Wang M.Q."/>
            <person name="Kwok J.S."/>
            <person name="Zeng X."/>
            <person name="Yang Z."/>
            <person name="Xiao X.J."/>
            <person name="Lau C.P."/>
            <person name="Li Y."/>
            <person name="Huang Z.M."/>
            <person name="Ba J.G."/>
            <person name="Yim A.K."/>
            <person name="Ouyang C.Y."/>
            <person name="Ngai S.M."/>
            <person name="Chan T.F."/>
            <person name="Leung E.L."/>
            <person name="Liu L."/>
            <person name="Liu Z.G."/>
            <person name="Tsui S.K."/>
        </authorList>
    </citation>
    <scope>NUCLEOTIDE SEQUENCE [LARGE SCALE GENOMIC DNA]</scope>
    <source>
        <strain evidence="2">Derp</strain>
    </source>
</reference>
<keyword evidence="1" id="KW-1133">Transmembrane helix</keyword>
<name>A0ABQ8IS50_DERPT</name>
<evidence type="ECO:0000313" key="2">
    <source>
        <dbReference type="EMBL" id="KAH9413150.1"/>
    </source>
</evidence>
<reference evidence="2 3" key="2">
    <citation type="journal article" date="2022" name="Mol. Biol. Evol.">
        <title>Comparative Genomics Reveals Insights into the Divergent Evolution of Astigmatic Mites and Household Pest Adaptations.</title>
        <authorList>
            <person name="Xiong Q."/>
            <person name="Wan A.T."/>
            <person name="Liu X."/>
            <person name="Fung C.S."/>
            <person name="Xiao X."/>
            <person name="Malainual N."/>
            <person name="Hou J."/>
            <person name="Wang L."/>
            <person name="Wang M."/>
            <person name="Yang K.Y."/>
            <person name="Cui Y."/>
            <person name="Leung E.L."/>
            <person name="Nong W."/>
            <person name="Shin S.K."/>
            <person name="Au S.W."/>
            <person name="Jeong K.Y."/>
            <person name="Chew F.T."/>
            <person name="Hui J.H."/>
            <person name="Leung T.F."/>
            <person name="Tungtrongchitr A."/>
            <person name="Zhong N."/>
            <person name="Liu Z."/>
            <person name="Tsui S.K."/>
        </authorList>
    </citation>
    <scope>NUCLEOTIDE SEQUENCE [LARGE SCALE GENOMIC DNA]</scope>
    <source>
        <strain evidence="2">Derp</strain>
    </source>
</reference>
<protein>
    <submittedName>
        <fullName evidence="2">Uncharacterized protein</fullName>
    </submittedName>
</protein>
<organism evidence="2 3">
    <name type="scientific">Dermatophagoides pteronyssinus</name>
    <name type="common">European house dust mite</name>
    <dbReference type="NCBI Taxonomy" id="6956"/>
    <lineage>
        <taxon>Eukaryota</taxon>
        <taxon>Metazoa</taxon>
        <taxon>Ecdysozoa</taxon>
        <taxon>Arthropoda</taxon>
        <taxon>Chelicerata</taxon>
        <taxon>Arachnida</taxon>
        <taxon>Acari</taxon>
        <taxon>Acariformes</taxon>
        <taxon>Sarcoptiformes</taxon>
        <taxon>Astigmata</taxon>
        <taxon>Psoroptidia</taxon>
        <taxon>Analgoidea</taxon>
        <taxon>Pyroglyphidae</taxon>
        <taxon>Dermatophagoidinae</taxon>
        <taxon>Dermatophagoides</taxon>
    </lineage>
</organism>
<keyword evidence="1" id="KW-0472">Membrane</keyword>
<dbReference type="EMBL" id="NJHN03000123">
    <property type="protein sequence ID" value="KAH9413150.1"/>
    <property type="molecule type" value="Genomic_DNA"/>
</dbReference>
<accession>A0ABQ8IS50</accession>
<proteinExistence type="predicted"/>
<keyword evidence="1" id="KW-0812">Transmembrane</keyword>